<dbReference type="InterPro" id="IPR013087">
    <property type="entry name" value="Znf_C2H2_type"/>
</dbReference>
<dbReference type="GO" id="GO:0008270">
    <property type="term" value="F:zinc ion binding"/>
    <property type="evidence" value="ECO:0007669"/>
    <property type="project" value="UniProtKB-KW"/>
</dbReference>
<dbReference type="AlphaFoldDB" id="A0A5K3ERV3"/>
<feature type="domain" description="C2H2-type" evidence="3">
    <location>
        <begin position="668"/>
        <end position="695"/>
    </location>
</feature>
<feature type="compositionally biased region" description="Polar residues" evidence="2">
    <location>
        <begin position="534"/>
        <end position="550"/>
    </location>
</feature>
<dbReference type="PROSITE" id="PS00028">
    <property type="entry name" value="ZINC_FINGER_C2H2_1"/>
    <property type="match status" value="2"/>
</dbReference>
<feature type="compositionally biased region" description="Basic and acidic residues" evidence="2">
    <location>
        <begin position="551"/>
        <end position="565"/>
    </location>
</feature>
<organism evidence="4">
    <name type="scientific">Mesocestoides corti</name>
    <name type="common">Flatworm</name>
    <dbReference type="NCBI Taxonomy" id="53468"/>
    <lineage>
        <taxon>Eukaryota</taxon>
        <taxon>Metazoa</taxon>
        <taxon>Spiralia</taxon>
        <taxon>Lophotrochozoa</taxon>
        <taxon>Platyhelminthes</taxon>
        <taxon>Cestoda</taxon>
        <taxon>Eucestoda</taxon>
        <taxon>Cyclophyllidea</taxon>
        <taxon>Mesocestoididae</taxon>
        <taxon>Mesocestoides</taxon>
    </lineage>
</organism>
<dbReference type="InterPro" id="IPR036236">
    <property type="entry name" value="Znf_C2H2_sf"/>
</dbReference>
<feature type="compositionally biased region" description="Low complexity" evidence="2">
    <location>
        <begin position="444"/>
        <end position="455"/>
    </location>
</feature>
<name>A0A5K3ERV3_MESCO</name>
<feature type="region of interest" description="Disordered" evidence="2">
    <location>
        <begin position="534"/>
        <end position="565"/>
    </location>
</feature>
<keyword evidence="1" id="KW-0863">Zinc-finger</keyword>
<feature type="region of interest" description="Disordered" evidence="2">
    <location>
        <begin position="434"/>
        <end position="456"/>
    </location>
</feature>
<evidence type="ECO:0000256" key="1">
    <source>
        <dbReference type="PROSITE-ProRule" id="PRU00042"/>
    </source>
</evidence>
<dbReference type="GO" id="GO:0000978">
    <property type="term" value="F:RNA polymerase II cis-regulatory region sequence-specific DNA binding"/>
    <property type="evidence" value="ECO:0007669"/>
    <property type="project" value="TreeGrafter"/>
</dbReference>
<evidence type="ECO:0000256" key="2">
    <source>
        <dbReference type="SAM" id="MobiDB-lite"/>
    </source>
</evidence>
<evidence type="ECO:0000313" key="4">
    <source>
        <dbReference type="WBParaSite" id="MCU_002600-RA"/>
    </source>
</evidence>
<dbReference type="PANTHER" id="PTHR46451:SF1">
    <property type="entry name" value="RAS-RESPONSIVE ELEMENT-BINDING PROTEIN 1"/>
    <property type="match status" value="1"/>
</dbReference>
<dbReference type="InterPro" id="IPR052795">
    <property type="entry name" value="RREB1"/>
</dbReference>
<evidence type="ECO:0000259" key="3">
    <source>
        <dbReference type="PROSITE" id="PS50157"/>
    </source>
</evidence>
<feature type="region of interest" description="Disordered" evidence="2">
    <location>
        <begin position="725"/>
        <end position="789"/>
    </location>
</feature>
<keyword evidence="1" id="KW-0862">Zinc</keyword>
<dbReference type="PANTHER" id="PTHR46451">
    <property type="entry name" value="RAS-RESPONSIVE ELEMENT-BINDING PROTEIN 1"/>
    <property type="match status" value="1"/>
</dbReference>
<protein>
    <submittedName>
        <fullName evidence="4">C2H2-type domain-containing protein</fullName>
    </submittedName>
</protein>
<feature type="compositionally biased region" description="Basic residues" evidence="2">
    <location>
        <begin position="118"/>
        <end position="131"/>
    </location>
</feature>
<feature type="domain" description="C2H2-type" evidence="3">
    <location>
        <begin position="696"/>
        <end position="725"/>
    </location>
</feature>
<reference evidence="4" key="1">
    <citation type="submission" date="2019-11" db="UniProtKB">
        <authorList>
            <consortium name="WormBaseParasite"/>
        </authorList>
    </citation>
    <scope>IDENTIFICATION</scope>
</reference>
<dbReference type="PROSITE" id="PS50157">
    <property type="entry name" value="ZINC_FINGER_C2H2_2"/>
    <property type="match status" value="2"/>
</dbReference>
<dbReference type="SMART" id="SM00355">
    <property type="entry name" value="ZnF_C2H2"/>
    <property type="match status" value="2"/>
</dbReference>
<dbReference type="GO" id="GO:0001228">
    <property type="term" value="F:DNA-binding transcription activator activity, RNA polymerase II-specific"/>
    <property type="evidence" value="ECO:0007669"/>
    <property type="project" value="TreeGrafter"/>
</dbReference>
<proteinExistence type="predicted"/>
<feature type="compositionally biased region" description="Basic and acidic residues" evidence="2">
    <location>
        <begin position="132"/>
        <end position="152"/>
    </location>
</feature>
<dbReference type="SUPFAM" id="SSF57667">
    <property type="entry name" value="beta-beta-alpha zinc fingers"/>
    <property type="match status" value="1"/>
</dbReference>
<feature type="compositionally biased region" description="Pro residues" evidence="2">
    <location>
        <begin position="776"/>
        <end position="785"/>
    </location>
</feature>
<dbReference type="GO" id="GO:0005634">
    <property type="term" value="C:nucleus"/>
    <property type="evidence" value="ECO:0007669"/>
    <property type="project" value="TreeGrafter"/>
</dbReference>
<dbReference type="Gene3D" id="3.30.160.60">
    <property type="entry name" value="Classic Zinc Finger"/>
    <property type="match status" value="2"/>
</dbReference>
<sequence>MALNQDEFLDRSLIRQLQHTFSQHISFSRKLAVSGIISYSVDGSSEKFVKINFALDSPDDATDAPSTDETVYTLNMGLKPSEADVCHVSPSIMPYSKENHLVTESHKHAYVDVAVGGRRGRRKSSKPRRQVMSKDDVLKHNGAESADFLRDDKDEDEVYPSKKARSDKSSDPHHVDSDITASALTPQPATIQALLSSLVGTTLNGDSLKNSNVNPFASNLTCRLPLADQSSLIHRLAPTSQGSFPLTDVSKQNLQPTTPISGDQTTNGLLTAICETPGQPPKSVFISKSVAAAFAAAAAGKSSPIGNPILQSSQTTQSAYVLPEEPTSALEQNDIQPTSSISEPVTTLSSDSINFLRCNALSPSVGTPISINLPINTSATLQPTLTVIGSLPNSLANNGPATILSIGSTGSRNITTPNSASAIAALLRGLSRPKPLTPTSVADSSTTRTPTTITSDAPVTTTTMETKPVPDSPQLPLDINSLAAAVAAVTGALPRNPTISPGPLPGSILLSCPKVIPNGDQNAPILNIVNQQTNGSPIQTTTSGTLVTEQNKPEQSSKESPDSTIDRILENIRGQVRASEAEKAARASPVASNSCLRKVKVSDSRPSSLISQSGGIRIQLPIKKSSGKLTPVAPSPTTRTGLSAAVNVSSSDSASNIGPSIESIHKVYKCRYCGKTFNRKFCRERHERLHTGVKPYTCDICDEKFIRLEDKKRHVRSILHTSRVAAAQASGKPIPSGLDPQDMSEGDASPTSEHTFCMDDPATEAQGEAESSEDPIPIPTSPSPPTQATFKHFRRSELKHSVTPVRLLSSEGVESA</sequence>
<dbReference type="WBParaSite" id="MCU_002600-RA">
    <property type="protein sequence ID" value="MCU_002600-RA"/>
    <property type="gene ID" value="MCU_002600"/>
</dbReference>
<accession>A0A5K3ERV3</accession>
<feature type="compositionally biased region" description="Basic and acidic residues" evidence="2">
    <location>
        <begin position="164"/>
        <end position="177"/>
    </location>
</feature>
<feature type="region of interest" description="Disordered" evidence="2">
    <location>
        <begin position="116"/>
        <end position="183"/>
    </location>
</feature>
<keyword evidence="1" id="KW-0479">Metal-binding</keyword>